<proteinExistence type="inferred from homology"/>
<evidence type="ECO:0000259" key="6">
    <source>
        <dbReference type="PROSITE" id="PS51746"/>
    </source>
</evidence>
<dbReference type="AlphaFoldDB" id="A0A1V9ZTT3"/>
<organism evidence="7 8">
    <name type="scientific">Achlya hypogyna</name>
    <name type="common">Oomycete</name>
    <name type="synonym">Protoachlya hypogyna</name>
    <dbReference type="NCBI Taxonomy" id="1202772"/>
    <lineage>
        <taxon>Eukaryota</taxon>
        <taxon>Sar</taxon>
        <taxon>Stramenopiles</taxon>
        <taxon>Oomycota</taxon>
        <taxon>Saprolegniomycetes</taxon>
        <taxon>Saprolegniales</taxon>
        <taxon>Achlyaceae</taxon>
        <taxon>Achlya</taxon>
    </lineage>
</organism>
<dbReference type="InterPro" id="IPR001932">
    <property type="entry name" value="PPM-type_phosphatase-like_dom"/>
</dbReference>
<comment type="subcellular location">
    <subcellularLocation>
        <location evidence="1">Membrane</location>
        <topology evidence="1">Peripheral membrane protein</topology>
    </subcellularLocation>
</comment>
<dbReference type="Proteomes" id="UP000243579">
    <property type="component" value="Unassembled WGS sequence"/>
</dbReference>
<keyword evidence="3 5" id="KW-0378">Hydrolase</keyword>
<dbReference type="InterPro" id="IPR036457">
    <property type="entry name" value="PPM-type-like_dom_sf"/>
</dbReference>
<dbReference type="GO" id="GO:0016020">
    <property type="term" value="C:membrane"/>
    <property type="evidence" value="ECO:0007669"/>
    <property type="project" value="UniProtKB-SubCell"/>
</dbReference>
<protein>
    <recommendedName>
        <fullName evidence="6">PPM-type phosphatase domain-containing protein</fullName>
    </recommendedName>
</protein>
<dbReference type="SUPFAM" id="SSF81606">
    <property type="entry name" value="PP2C-like"/>
    <property type="match status" value="1"/>
</dbReference>
<dbReference type="Gene3D" id="3.60.40.10">
    <property type="entry name" value="PPM-type phosphatase domain"/>
    <property type="match status" value="1"/>
</dbReference>
<dbReference type="InterPro" id="IPR015655">
    <property type="entry name" value="PP2C"/>
</dbReference>
<dbReference type="PANTHER" id="PTHR47992">
    <property type="entry name" value="PROTEIN PHOSPHATASE"/>
    <property type="match status" value="1"/>
</dbReference>
<dbReference type="SMART" id="SM00332">
    <property type="entry name" value="PP2Cc"/>
    <property type="match status" value="1"/>
</dbReference>
<sequence length="324" mass="34848">MSFATAACRVGYHAISDIGNVRKTNEDTFVIETTLPVVSNDIAAARALVAVFDGHGGRRAADFLQQHFVQFFTDDAAYGYDTAEALRSTCRRIDAAFLDVAVAAGSVNDGSTAIVTVLEHLHGQATPRATTANVGDSRAILCRADISPEPLSKDQVAARDDEALRVYTSGGFVAYKNKFRAHSRHLTGMRRPMREAHEAWMQSLGRPLRVYPGGVMCSRSIGDLNCKEAKVLICDPEISQVQLAPHHTCLIVASDGLWGVVTNKKAQAKARAVLRDLAQNDSSAQAAGVSKALAKLAKGQLESDDNITVAVAVFGWLDNVELIE</sequence>
<evidence type="ECO:0000313" key="8">
    <source>
        <dbReference type="Proteomes" id="UP000243579"/>
    </source>
</evidence>
<feature type="domain" description="PPM-type phosphatase" evidence="6">
    <location>
        <begin position="11"/>
        <end position="314"/>
    </location>
</feature>
<name>A0A1V9ZTT3_ACHHY</name>
<dbReference type="CDD" id="cd00143">
    <property type="entry name" value="PP2Cc"/>
    <property type="match status" value="1"/>
</dbReference>
<evidence type="ECO:0000313" key="7">
    <source>
        <dbReference type="EMBL" id="OQS01404.1"/>
    </source>
</evidence>
<dbReference type="GO" id="GO:0004722">
    <property type="term" value="F:protein serine/threonine phosphatase activity"/>
    <property type="evidence" value="ECO:0007669"/>
    <property type="project" value="InterPro"/>
</dbReference>
<evidence type="ECO:0000256" key="2">
    <source>
        <dbReference type="ARBA" id="ARBA00022723"/>
    </source>
</evidence>
<reference evidence="7 8" key="1">
    <citation type="journal article" date="2014" name="Genome Biol. Evol.">
        <title>The secreted proteins of Achlya hypogyna and Thraustotheca clavata identify the ancestral oomycete secretome and reveal gene acquisitions by horizontal gene transfer.</title>
        <authorList>
            <person name="Misner I."/>
            <person name="Blouin N."/>
            <person name="Leonard G."/>
            <person name="Richards T.A."/>
            <person name="Lane C.E."/>
        </authorList>
    </citation>
    <scope>NUCLEOTIDE SEQUENCE [LARGE SCALE GENOMIC DNA]</scope>
    <source>
        <strain evidence="7 8">ATCC 48635</strain>
    </source>
</reference>
<keyword evidence="8" id="KW-1185">Reference proteome</keyword>
<evidence type="ECO:0000256" key="4">
    <source>
        <dbReference type="ARBA" id="ARBA00022912"/>
    </source>
</evidence>
<dbReference type="STRING" id="1202772.A0A1V9ZTT3"/>
<gene>
    <name evidence="7" type="ORF">ACHHYP_01084</name>
</gene>
<evidence type="ECO:0000256" key="1">
    <source>
        <dbReference type="ARBA" id="ARBA00004170"/>
    </source>
</evidence>
<dbReference type="InterPro" id="IPR000222">
    <property type="entry name" value="PP2C_BS"/>
</dbReference>
<comment type="caution">
    <text evidence="7">The sequence shown here is derived from an EMBL/GenBank/DDBJ whole genome shotgun (WGS) entry which is preliminary data.</text>
</comment>
<evidence type="ECO:0000256" key="5">
    <source>
        <dbReference type="RuleBase" id="RU003465"/>
    </source>
</evidence>
<dbReference type="PROSITE" id="PS01032">
    <property type="entry name" value="PPM_1"/>
    <property type="match status" value="1"/>
</dbReference>
<evidence type="ECO:0000256" key="3">
    <source>
        <dbReference type="ARBA" id="ARBA00022801"/>
    </source>
</evidence>
<keyword evidence="2" id="KW-0479">Metal-binding</keyword>
<accession>A0A1V9ZTT3</accession>
<dbReference type="PROSITE" id="PS51746">
    <property type="entry name" value="PPM_2"/>
    <property type="match status" value="1"/>
</dbReference>
<dbReference type="EMBL" id="JNBR01000008">
    <property type="protein sequence ID" value="OQS01404.1"/>
    <property type="molecule type" value="Genomic_DNA"/>
</dbReference>
<dbReference type="Pfam" id="PF00481">
    <property type="entry name" value="PP2C"/>
    <property type="match status" value="1"/>
</dbReference>
<comment type="similarity">
    <text evidence="5">Belongs to the PP2C family.</text>
</comment>
<dbReference type="OrthoDB" id="10264738at2759"/>
<keyword evidence="4 5" id="KW-0904">Protein phosphatase</keyword>
<dbReference type="GO" id="GO:0046872">
    <property type="term" value="F:metal ion binding"/>
    <property type="evidence" value="ECO:0007669"/>
    <property type="project" value="UniProtKB-KW"/>
</dbReference>